<comment type="caution">
    <text evidence="1">The sequence shown here is derived from an EMBL/GenBank/DDBJ whole genome shotgun (WGS) entry which is preliminary data.</text>
</comment>
<accession>A0A2N6K1Q8</accession>
<evidence type="ECO:0000313" key="1">
    <source>
        <dbReference type="EMBL" id="PLZ88578.1"/>
    </source>
</evidence>
<protein>
    <submittedName>
        <fullName evidence="1">Uncharacterized protein</fullName>
    </submittedName>
</protein>
<organism evidence="1 2">
    <name type="scientific">Fischerella muscicola CCMEE 5323</name>
    <dbReference type="NCBI Taxonomy" id="2019572"/>
    <lineage>
        <taxon>Bacteria</taxon>
        <taxon>Bacillati</taxon>
        <taxon>Cyanobacteriota</taxon>
        <taxon>Cyanophyceae</taxon>
        <taxon>Nostocales</taxon>
        <taxon>Hapalosiphonaceae</taxon>
        <taxon>Fischerella</taxon>
    </lineage>
</organism>
<reference evidence="1 2" key="1">
    <citation type="submission" date="2017-08" db="EMBL/GenBank/DDBJ databases">
        <title>Genomes of Fischerella (Mastigocladus) sp. strains.</title>
        <authorList>
            <person name="Miller S.R."/>
        </authorList>
    </citation>
    <scope>NUCLEOTIDE SEQUENCE [LARGE SCALE GENOMIC DNA]</scope>
    <source>
        <strain evidence="1 2">CCMEE 5323</strain>
    </source>
</reference>
<dbReference type="Proteomes" id="UP000235036">
    <property type="component" value="Unassembled WGS sequence"/>
</dbReference>
<name>A0A2N6K1Q8_FISMU</name>
<keyword evidence="2" id="KW-1185">Reference proteome</keyword>
<dbReference type="EMBL" id="NRQW01000332">
    <property type="protein sequence ID" value="PLZ88578.1"/>
    <property type="molecule type" value="Genomic_DNA"/>
</dbReference>
<proteinExistence type="predicted"/>
<gene>
    <name evidence="1" type="ORF">CEN44_14980</name>
</gene>
<sequence>MTNHLLGRLSRGTKHPTNLARLIPNGAIAEREIGLFQAAKARGVKKLICRKEGFARSPDTFKHRLNLLEIC</sequence>
<dbReference type="AlphaFoldDB" id="A0A2N6K1Q8"/>
<evidence type="ECO:0000313" key="2">
    <source>
        <dbReference type="Proteomes" id="UP000235036"/>
    </source>
</evidence>